<keyword evidence="6" id="KW-0732">Signal</keyword>
<evidence type="ECO:0000313" key="8">
    <source>
        <dbReference type="EMBL" id="GLR19698.1"/>
    </source>
</evidence>
<organism evidence="8 9">
    <name type="scientific">Portibacter lacus</name>
    <dbReference type="NCBI Taxonomy" id="1099794"/>
    <lineage>
        <taxon>Bacteria</taxon>
        <taxon>Pseudomonadati</taxon>
        <taxon>Bacteroidota</taxon>
        <taxon>Saprospiria</taxon>
        <taxon>Saprospirales</taxon>
        <taxon>Haliscomenobacteraceae</taxon>
        <taxon>Portibacter</taxon>
    </lineage>
</organism>
<evidence type="ECO:0000313" key="9">
    <source>
        <dbReference type="Proteomes" id="UP001156666"/>
    </source>
</evidence>
<keyword evidence="3 4" id="KW-0408">Iron</keyword>
<feature type="chain" id="PRO_5041229051" description="Cytochrome c domain-containing protein" evidence="6">
    <location>
        <begin position="25"/>
        <end position="284"/>
    </location>
</feature>
<evidence type="ECO:0000256" key="3">
    <source>
        <dbReference type="ARBA" id="ARBA00023004"/>
    </source>
</evidence>
<keyword evidence="9" id="KW-1185">Reference proteome</keyword>
<gene>
    <name evidence="8" type="ORF">GCM10007940_43140</name>
</gene>
<evidence type="ECO:0000256" key="5">
    <source>
        <dbReference type="SAM" id="MobiDB-lite"/>
    </source>
</evidence>
<evidence type="ECO:0000256" key="2">
    <source>
        <dbReference type="ARBA" id="ARBA00022723"/>
    </source>
</evidence>
<dbReference type="Proteomes" id="UP001156666">
    <property type="component" value="Unassembled WGS sequence"/>
</dbReference>
<accession>A0AA37SXQ0</accession>
<feature type="signal peptide" evidence="6">
    <location>
        <begin position="1"/>
        <end position="24"/>
    </location>
</feature>
<dbReference type="PANTHER" id="PTHR40394:SF2">
    <property type="entry name" value="QUINOL:CYTOCHROME C OXIDOREDUCTASE MEMBRANE PROTEIN"/>
    <property type="match status" value="1"/>
</dbReference>
<feature type="domain" description="Cytochrome c" evidence="7">
    <location>
        <begin position="131"/>
        <end position="227"/>
    </location>
</feature>
<evidence type="ECO:0000256" key="1">
    <source>
        <dbReference type="ARBA" id="ARBA00022617"/>
    </source>
</evidence>
<dbReference type="GO" id="GO:0009055">
    <property type="term" value="F:electron transfer activity"/>
    <property type="evidence" value="ECO:0007669"/>
    <property type="project" value="InterPro"/>
</dbReference>
<evidence type="ECO:0000256" key="6">
    <source>
        <dbReference type="SAM" id="SignalP"/>
    </source>
</evidence>
<dbReference type="AlphaFoldDB" id="A0AA37SXQ0"/>
<feature type="region of interest" description="Disordered" evidence="5">
    <location>
        <begin position="262"/>
        <end position="284"/>
    </location>
</feature>
<keyword evidence="1 4" id="KW-0349">Heme</keyword>
<dbReference type="EMBL" id="BSOH01000031">
    <property type="protein sequence ID" value="GLR19698.1"/>
    <property type="molecule type" value="Genomic_DNA"/>
</dbReference>
<protein>
    <recommendedName>
        <fullName evidence="7">Cytochrome c domain-containing protein</fullName>
    </recommendedName>
</protein>
<dbReference type="Pfam" id="PF13442">
    <property type="entry name" value="Cytochrome_CBB3"/>
    <property type="match status" value="1"/>
</dbReference>
<proteinExistence type="predicted"/>
<reference evidence="8" key="2">
    <citation type="submission" date="2023-01" db="EMBL/GenBank/DDBJ databases">
        <title>Draft genome sequence of Portibacter lacus strain NBRC 108769.</title>
        <authorList>
            <person name="Sun Q."/>
            <person name="Mori K."/>
        </authorList>
    </citation>
    <scope>NUCLEOTIDE SEQUENCE</scope>
    <source>
        <strain evidence="8">NBRC 108769</strain>
    </source>
</reference>
<keyword evidence="2 4" id="KW-0479">Metal-binding</keyword>
<dbReference type="SUPFAM" id="SSF46626">
    <property type="entry name" value="Cytochrome c"/>
    <property type="match status" value="1"/>
</dbReference>
<dbReference type="InterPro" id="IPR009056">
    <property type="entry name" value="Cyt_c-like_dom"/>
</dbReference>
<dbReference type="RefSeq" id="WP_284284718.1">
    <property type="nucleotide sequence ID" value="NZ_BSOH01000031.1"/>
</dbReference>
<reference evidence="8" key="1">
    <citation type="journal article" date="2014" name="Int. J. Syst. Evol. Microbiol.">
        <title>Complete genome sequence of Corynebacterium casei LMG S-19264T (=DSM 44701T), isolated from a smear-ripened cheese.</title>
        <authorList>
            <consortium name="US DOE Joint Genome Institute (JGI-PGF)"/>
            <person name="Walter F."/>
            <person name="Albersmeier A."/>
            <person name="Kalinowski J."/>
            <person name="Ruckert C."/>
        </authorList>
    </citation>
    <scope>NUCLEOTIDE SEQUENCE</scope>
    <source>
        <strain evidence="8">NBRC 108769</strain>
    </source>
</reference>
<evidence type="ECO:0000259" key="7">
    <source>
        <dbReference type="PROSITE" id="PS51007"/>
    </source>
</evidence>
<dbReference type="Gene3D" id="1.10.760.10">
    <property type="entry name" value="Cytochrome c-like domain"/>
    <property type="match status" value="1"/>
</dbReference>
<dbReference type="InterPro" id="IPR036909">
    <property type="entry name" value="Cyt_c-like_dom_sf"/>
</dbReference>
<dbReference type="PANTHER" id="PTHR40394">
    <property type="entry name" value="LIPOPROTEIN-RELATED"/>
    <property type="match status" value="1"/>
</dbReference>
<evidence type="ECO:0000256" key="4">
    <source>
        <dbReference type="PROSITE-ProRule" id="PRU00433"/>
    </source>
</evidence>
<dbReference type="GO" id="GO:0020037">
    <property type="term" value="F:heme binding"/>
    <property type="evidence" value="ECO:0007669"/>
    <property type="project" value="InterPro"/>
</dbReference>
<comment type="caution">
    <text evidence="8">The sequence shown here is derived from an EMBL/GenBank/DDBJ whole genome shotgun (WGS) entry which is preliminary data.</text>
</comment>
<dbReference type="PROSITE" id="PS51007">
    <property type="entry name" value="CYTC"/>
    <property type="match status" value="1"/>
</dbReference>
<name>A0AA37SXQ0_9BACT</name>
<dbReference type="GO" id="GO:0046872">
    <property type="term" value="F:metal ion binding"/>
    <property type="evidence" value="ECO:0007669"/>
    <property type="project" value="UniProtKB-KW"/>
</dbReference>
<sequence length="284" mass="31358">MKDIKKIYLVLVIAVMLISINACQQPSNVDTGSEYMPDMAHSIAYEANTYAYYYNNTWGSKEDYYEMAQPRVPVKGTIARGAASSTAMTASNNEISVPANGAVPYYYGNTEEERTRASNELINNPYKITDAGLAQGKELYDIFCGICHGAAGDGGGYLVRDANPAAGDEGGKYPVQPANFLLEEFVAASNGRYYHAIEYGKNLMGSYKDKLSYEERWQVIHYIRSLQAKNLKLKYSQLENTLNSVDIPAGEHIADAIMETHDAHESDHAEGTDHESEGNHNGDH</sequence>